<proteinExistence type="predicted"/>
<sequence>MFPILRKRANPEEDASRMRLSCLGDEARLGNARWAARGIPTVSAHACRRASRASLLLLAKLAINGTDKLGDRLWLAICTVYTRGTPTTAAVAAASAQKLRPQC</sequence>
<keyword evidence="2" id="KW-1185">Reference proteome</keyword>
<organism evidence="1 2">
    <name type="scientific">Pleurodeles waltl</name>
    <name type="common">Iberian ribbed newt</name>
    <dbReference type="NCBI Taxonomy" id="8319"/>
    <lineage>
        <taxon>Eukaryota</taxon>
        <taxon>Metazoa</taxon>
        <taxon>Chordata</taxon>
        <taxon>Craniata</taxon>
        <taxon>Vertebrata</taxon>
        <taxon>Euteleostomi</taxon>
        <taxon>Amphibia</taxon>
        <taxon>Batrachia</taxon>
        <taxon>Caudata</taxon>
        <taxon>Salamandroidea</taxon>
        <taxon>Salamandridae</taxon>
        <taxon>Pleurodelinae</taxon>
        <taxon>Pleurodeles</taxon>
    </lineage>
</organism>
<reference evidence="1" key="1">
    <citation type="journal article" date="2022" name="bioRxiv">
        <title>Sequencing and chromosome-scale assembly of the giantPleurodeles waltlgenome.</title>
        <authorList>
            <person name="Brown T."/>
            <person name="Elewa A."/>
            <person name="Iarovenko S."/>
            <person name="Subramanian E."/>
            <person name="Araus A.J."/>
            <person name="Petzold A."/>
            <person name="Susuki M."/>
            <person name="Suzuki K.-i.T."/>
            <person name="Hayashi T."/>
            <person name="Toyoda A."/>
            <person name="Oliveira C."/>
            <person name="Osipova E."/>
            <person name="Leigh N.D."/>
            <person name="Simon A."/>
            <person name="Yun M.H."/>
        </authorList>
    </citation>
    <scope>NUCLEOTIDE SEQUENCE</scope>
    <source>
        <strain evidence="1">20211129_DDA</strain>
        <tissue evidence="1">Liver</tissue>
    </source>
</reference>
<dbReference type="EMBL" id="JANPWB010000009">
    <property type="protein sequence ID" value="KAJ1158138.1"/>
    <property type="molecule type" value="Genomic_DNA"/>
</dbReference>
<protein>
    <submittedName>
        <fullName evidence="1">Uncharacterized protein</fullName>
    </submittedName>
</protein>
<comment type="caution">
    <text evidence="1">The sequence shown here is derived from an EMBL/GenBank/DDBJ whole genome shotgun (WGS) entry which is preliminary data.</text>
</comment>
<dbReference type="AlphaFoldDB" id="A0AAV7S1X8"/>
<accession>A0AAV7S1X8</accession>
<evidence type="ECO:0000313" key="1">
    <source>
        <dbReference type="EMBL" id="KAJ1158138.1"/>
    </source>
</evidence>
<evidence type="ECO:0000313" key="2">
    <source>
        <dbReference type="Proteomes" id="UP001066276"/>
    </source>
</evidence>
<dbReference type="Proteomes" id="UP001066276">
    <property type="component" value="Chromosome 5"/>
</dbReference>
<name>A0AAV7S1X8_PLEWA</name>
<gene>
    <name evidence="1" type="ORF">NDU88_010832</name>
</gene>